<dbReference type="PANTHER" id="PTHR11795:SF449">
    <property type="entry name" value="BRANCHED-CHAIN AMINO ACID TRANSPORT PERMEASE PROTEIN LIVH-RELATED"/>
    <property type="match status" value="1"/>
</dbReference>
<evidence type="ECO:0000256" key="8">
    <source>
        <dbReference type="ARBA" id="ARBA00037998"/>
    </source>
</evidence>
<evidence type="ECO:0000313" key="11">
    <source>
        <dbReference type="EMBL" id="SKA91412.1"/>
    </source>
</evidence>
<dbReference type="GO" id="GO:0006865">
    <property type="term" value="P:amino acid transport"/>
    <property type="evidence" value="ECO:0007669"/>
    <property type="project" value="UniProtKB-KW"/>
</dbReference>
<keyword evidence="3" id="KW-1003">Cell membrane</keyword>
<evidence type="ECO:0000256" key="6">
    <source>
        <dbReference type="ARBA" id="ARBA00022989"/>
    </source>
</evidence>
<feature type="transmembrane region" description="Helical" evidence="10">
    <location>
        <begin position="374"/>
        <end position="392"/>
    </location>
</feature>
<gene>
    <name evidence="11" type="ORF">SAMN06295879_1485</name>
</gene>
<keyword evidence="6 10" id="KW-1133">Transmembrane helix</keyword>
<keyword evidence="5" id="KW-0029">Amino-acid transport</keyword>
<keyword evidence="2" id="KW-0813">Transport</keyword>
<comment type="similarity">
    <text evidence="8">Belongs to the binding-protein-dependent transport system permease family. LivHM subfamily.</text>
</comment>
<feature type="transmembrane region" description="Helical" evidence="10">
    <location>
        <begin position="231"/>
        <end position="253"/>
    </location>
</feature>
<name>A0A1T4XPE5_9MICO</name>
<sequence>MLAGIRPGQSARLIAMLVASVVLCLSVVLGGSALGASAAETTASTSTATEQSILVWVRTDADKVGVPNVSITVDGEGGAETGVTGADGKAVIPVSEPGKYTVTIDEDALPAETGYPRPSTNPTEVEVFAGNTEVPAIFFLSPDNAKGAVAAPTDESTATPTPGTTDEAGTTTTTAPVTVDTFWLRFWPQLVTGLIFGLLIALAAIGASLIYGTTGLNNFAHGELVTFGALMAYLFSGIIGLPAVIAIPIAMILGGLFGWAQDAGIWRPLRKRGLGLIPMMIVTIGLSLALRYVFVLLFGPDRLTLPNSTKPFLVIGSVSLKFTDVAGAVIAIIVILGVALVLTKTKIGKAMRAVSDNRALASASGINVERVIRVVWVGSGALAALAGVYVGYYQSLRWDTGASILLLIFAAITLGGLGSAYGALVGAVIIGLIMNLSTLWIPENLKFVAPLVLMIIILLVRPQGILGRKERVG</sequence>
<feature type="transmembrane region" description="Helical" evidence="10">
    <location>
        <begin position="447"/>
        <end position="466"/>
    </location>
</feature>
<evidence type="ECO:0000256" key="5">
    <source>
        <dbReference type="ARBA" id="ARBA00022970"/>
    </source>
</evidence>
<protein>
    <submittedName>
        <fullName evidence="11">Amino acid/amide ABC transporter membrane protein 1, HAAT family</fullName>
    </submittedName>
</protein>
<feature type="region of interest" description="Disordered" evidence="9">
    <location>
        <begin position="149"/>
        <end position="172"/>
    </location>
</feature>
<dbReference type="GO" id="GO:0005886">
    <property type="term" value="C:plasma membrane"/>
    <property type="evidence" value="ECO:0007669"/>
    <property type="project" value="UniProtKB-SubCell"/>
</dbReference>
<organism evidence="11 12">
    <name type="scientific">Agreia bicolorata</name>
    <dbReference type="NCBI Taxonomy" id="110935"/>
    <lineage>
        <taxon>Bacteria</taxon>
        <taxon>Bacillati</taxon>
        <taxon>Actinomycetota</taxon>
        <taxon>Actinomycetes</taxon>
        <taxon>Micrococcales</taxon>
        <taxon>Microbacteriaceae</taxon>
        <taxon>Agreia</taxon>
    </lineage>
</organism>
<dbReference type="Pfam" id="PF02653">
    <property type="entry name" value="BPD_transp_2"/>
    <property type="match status" value="1"/>
</dbReference>
<proteinExistence type="inferred from homology"/>
<dbReference type="Proteomes" id="UP000189735">
    <property type="component" value="Unassembled WGS sequence"/>
</dbReference>
<keyword evidence="7 10" id="KW-0472">Membrane</keyword>
<dbReference type="CDD" id="cd06582">
    <property type="entry name" value="TM_PBP1_LivH_like"/>
    <property type="match status" value="1"/>
</dbReference>
<dbReference type="GO" id="GO:0022857">
    <property type="term" value="F:transmembrane transporter activity"/>
    <property type="evidence" value="ECO:0007669"/>
    <property type="project" value="InterPro"/>
</dbReference>
<feature type="transmembrane region" description="Helical" evidence="10">
    <location>
        <begin position="190"/>
        <end position="211"/>
    </location>
</feature>
<comment type="subcellular location">
    <subcellularLocation>
        <location evidence="1">Cell membrane</location>
        <topology evidence="1">Multi-pass membrane protein</topology>
    </subcellularLocation>
</comment>
<reference evidence="12" key="1">
    <citation type="submission" date="2017-02" db="EMBL/GenBank/DDBJ databases">
        <authorList>
            <person name="Varghese N."/>
            <person name="Submissions S."/>
        </authorList>
    </citation>
    <scope>NUCLEOTIDE SEQUENCE [LARGE SCALE GENOMIC DNA]</scope>
    <source>
        <strain evidence="12">VKM Ac-2052</strain>
    </source>
</reference>
<feature type="compositionally biased region" description="Low complexity" evidence="9">
    <location>
        <begin position="153"/>
        <end position="172"/>
    </location>
</feature>
<dbReference type="PANTHER" id="PTHR11795">
    <property type="entry name" value="BRANCHED-CHAIN AMINO ACID TRANSPORT SYSTEM PERMEASE PROTEIN LIVH"/>
    <property type="match status" value="1"/>
</dbReference>
<evidence type="ECO:0000256" key="2">
    <source>
        <dbReference type="ARBA" id="ARBA00022448"/>
    </source>
</evidence>
<accession>A0A1T4XPE5</accession>
<dbReference type="InterPro" id="IPR001851">
    <property type="entry name" value="ABC_transp_permease"/>
</dbReference>
<feature type="transmembrane region" description="Helical" evidence="10">
    <location>
        <begin position="274"/>
        <end position="298"/>
    </location>
</feature>
<evidence type="ECO:0000256" key="10">
    <source>
        <dbReference type="SAM" id="Phobius"/>
    </source>
</evidence>
<evidence type="ECO:0000256" key="7">
    <source>
        <dbReference type="ARBA" id="ARBA00023136"/>
    </source>
</evidence>
<dbReference type="SUPFAM" id="SSF49478">
    <property type="entry name" value="Cna protein B-type domain"/>
    <property type="match status" value="1"/>
</dbReference>
<evidence type="ECO:0000313" key="12">
    <source>
        <dbReference type="Proteomes" id="UP000189735"/>
    </source>
</evidence>
<feature type="transmembrane region" description="Helical" evidence="10">
    <location>
        <begin position="318"/>
        <end position="342"/>
    </location>
</feature>
<evidence type="ECO:0000256" key="3">
    <source>
        <dbReference type="ARBA" id="ARBA00022475"/>
    </source>
</evidence>
<evidence type="ECO:0000256" key="9">
    <source>
        <dbReference type="SAM" id="MobiDB-lite"/>
    </source>
</evidence>
<evidence type="ECO:0000256" key="1">
    <source>
        <dbReference type="ARBA" id="ARBA00004651"/>
    </source>
</evidence>
<evidence type="ECO:0000256" key="4">
    <source>
        <dbReference type="ARBA" id="ARBA00022692"/>
    </source>
</evidence>
<feature type="transmembrane region" description="Helical" evidence="10">
    <location>
        <begin position="12"/>
        <end position="34"/>
    </location>
</feature>
<dbReference type="AlphaFoldDB" id="A0A1T4XPE5"/>
<keyword evidence="4 10" id="KW-0812">Transmembrane</keyword>
<dbReference type="InterPro" id="IPR052157">
    <property type="entry name" value="BCAA_transport_permease"/>
</dbReference>
<dbReference type="EMBL" id="FUYG01000003">
    <property type="protein sequence ID" value="SKA91412.1"/>
    <property type="molecule type" value="Genomic_DNA"/>
</dbReference>